<sequence>MTRPPEFQTTDLDLAAAIMTGTGKQPGAFRQPGQPLVAFEFKDDEATRAIILSYASGDLCQNVKRFAACRAWLYRQAKGVR</sequence>
<evidence type="ECO:0000313" key="1">
    <source>
        <dbReference type="EMBL" id="AJE04670.1"/>
    </source>
</evidence>
<evidence type="ECO:0000313" key="2">
    <source>
        <dbReference type="Proteomes" id="UP000057609"/>
    </source>
</evidence>
<dbReference type="Proteomes" id="UP000057609">
    <property type="component" value="Chromosome"/>
</dbReference>
<dbReference type="EMBL" id="CP009788">
    <property type="protein sequence ID" value="AJE04670.1"/>
    <property type="molecule type" value="Genomic_DNA"/>
</dbReference>
<proteinExistence type="predicted"/>
<accession>A0A0B5BJJ0</accession>
<organism evidence="1 2">
    <name type="scientific">Geobacter pickeringii</name>
    <dbReference type="NCBI Taxonomy" id="345632"/>
    <lineage>
        <taxon>Bacteria</taxon>
        <taxon>Pseudomonadati</taxon>
        <taxon>Thermodesulfobacteriota</taxon>
        <taxon>Desulfuromonadia</taxon>
        <taxon>Geobacterales</taxon>
        <taxon>Geobacteraceae</taxon>
        <taxon>Geobacter</taxon>
    </lineage>
</organism>
<dbReference type="HOGENOM" id="CLU_2568997_0_0_7"/>
<name>A0A0B5BJJ0_9BACT</name>
<dbReference type="OrthoDB" id="9858951at2"/>
<dbReference type="KEGG" id="gpi:GPICK_15995"/>
<dbReference type="RefSeq" id="WP_039744883.1">
    <property type="nucleotide sequence ID" value="NZ_CP009788.1"/>
</dbReference>
<gene>
    <name evidence="1" type="ORF">GPICK_15995</name>
</gene>
<keyword evidence="2" id="KW-1185">Reference proteome</keyword>
<protein>
    <recommendedName>
        <fullName evidence="3">DUF5659 domain-containing protein</fullName>
    </recommendedName>
</protein>
<reference evidence="1 2" key="1">
    <citation type="journal article" date="2015" name="Genome Announc.">
        <title>Complete Genome of Geobacter pickeringii G13T, a Metal-Reducing Isolate from Sedimentary Kaolin Deposits.</title>
        <authorList>
            <person name="Badalamenti J.P."/>
            <person name="Bond D.R."/>
        </authorList>
    </citation>
    <scope>NUCLEOTIDE SEQUENCE [LARGE SCALE GENOMIC DNA]</scope>
    <source>
        <strain evidence="1 2">G13</strain>
    </source>
</reference>
<dbReference type="AlphaFoldDB" id="A0A0B5BJJ0"/>
<evidence type="ECO:0008006" key="3">
    <source>
        <dbReference type="Google" id="ProtNLM"/>
    </source>
</evidence>